<dbReference type="VEuPathDB" id="FungiDB:CPUR_08016"/>
<organism evidence="2 3">
    <name type="scientific">Claviceps purpurea (strain 20.1)</name>
    <name type="common">Ergot fungus</name>
    <name type="synonym">Sphacelia segetum</name>
    <dbReference type="NCBI Taxonomy" id="1111077"/>
    <lineage>
        <taxon>Eukaryota</taxon>
        <taxon>Fungi</taxon>
        <taxon>Dikarya</taxon>
        <taxon>Ascomycota</taxon>
        <taxon>Pezizomycotina</taxon>
        <taxon>Sordariomycetes</taxon>
        <taxon>Hypocreomycetidae</taxon>
        <taxon>Hypocreales</taxon>
        <taxon>Clavicipitaceae</taxon>
        <taxon>Claviceps</taxon>
    </lineage>
</organism>
<dbReference type="PANTHER" id="PTHR33481:SF1">
    <property type="entry name" value="ENDONUCLEASE_EXONUCLEASE_PHOSPHATASE DOMAIN-CONTAINING PROTEIN-RELATED"/>
    <property type="match status" value="1"/>
</dbReference>
<proteinExistence type="predicted"/>
<accession>M1WI94</accession>
<dbReference type="HOGENOM" id="CLU_1844877_0_0_1"/>
<name>M1WI94_CLAP2</name>
<evidence type="ECO:0000256" key="1">
    <source>
        <dbReference type="SAM" id="MobiDB-lite"/>
    </source>
</evidence>
<keyword evidence="3" id="KW-1185">Reference proteome</keyword>
<dbReference type="EMBL" id="CAGA01000075">
    <property type="protein sequence ID" value="CCE34084.1"/>
    <property type="molecule type" value="Genomic_DNA"/>
</dbReference>
<protein>
    <submittedName>
        <fullName evidence="2">Uncharacterized protein</fullName>
    </submittedName>
</protein>
<reference evidence="2 3" key="1">
    <citation type="journal article" date="2013" name="PLoS Genet.">
        <title>Plant-symbiotic fungi as chemical engineers: Multi-genome analysis of the Clavicipitaceae reveals dynamics of alkaloid loci.</title>
        <authorList>
            <person name="Schardl C.L."/>
            <person name="Young C.A."/>
            <person name="Hesse U."/>
            <person name="Amyotte S.G."/>
            <person name="Andreeva K."/>
            <person name="Calie P.J."/>
            <person name="Fleetwood D.J."/>
            <person name="Haws D.C."/>
            <person name="Moore N."/>
            <person name="Oeser B."/>
            <person name="Panaccione D.G."/>
            <person name="Schweri K.K."/>
            <person name="Voisey C.R."/>
            <person name="Farman M.L."/>
            <person name="Jaromczyk J.W."/>
            <person name="Roe B.A."/>
            <person name="O'Sullivan D.M."/>
            <person name="Scott B."/>
            <person name="Tudzynski P."/>
            <person name="An Z."/>
            <person name="Arnaoudova E.G."/>
            <person name="Bullock C.T."/>
            <person name="Charlton N.D."/>
            <person name="Chen L."/>
            <person name="Cox M."/>
            <person name="Dinkins R.D."/>
            <person name="Florea S."/>
            <person name="Glenn A.E."/>
            <person name="Gordon A."/>
            <person name="Gueldener U."/>
            <person name="Harris D.R."/>
            <person name="Hollin W."/>
            <person name="Jaromczyk J."/>
            <person name="Johnson R.D."/>
            <person name="Khan A.K."/>
            <person name="Leistner E."/>
            <person name="Leuchtmann A."/>
            <person name="Li C."/>
            <person name="Liu J."/>
            <person name="Liu J."/>
            <person name="Liu M."/>
            <person name="Mace W."/>
            <person name="Machado C."/>
            <person name="Nagabhyru P."/>
            <person name="Pan J."/>
            <person name="Schmid J."/>
            <person name="Sugawara K."/>
            <person name="Steiner U."/>
            <person name="Takach J.E."/>
            <person name="Tanaka E."/>
            <person name="Webb J.S."/>
            <person name="Wilson E.V."/>
            <person name="Wiseman J.L."/>
            <person name="Yoshida R."/>
            <person name="Zeng Z."/>
        </authorList>
    </citation>
    <scope>NUCLEOTIDE SEQUENCE [LARGE SCALE GENOMIC DNA]</scope>
    <source>
        <strain evidence="2 3">20.1</strain>
    </source>
</reference>
<feature type="region of interest" description="Disordered" evidence="1">
    <location>
        <begin position="110"/>
        <end position="139"/>
    </location>
</feature>
<sequence length="139" mass="15640">MSSWSSDAVPLRLVVPQVNGNSSRAAWHHLPHARVRRTRGFTTGRTTRLHFEDRITDEMPVPSGVPQGSPISPILFLIYMPLQRRLEVAENYLTIGFADDANKYTRGWEDIGTDPEEPGRRLGDLSGLFRRMGTGVQPQ</sequence>
<dbReference type="AlphaFoldDB" id="M1WI94"/>
<dbReference type="Proteomes" id="UP000016801">
    <property type="component" value="Unassembled WGS sequence"/>
</dbReference>
<comment type="caution">
    <text evidence="2">The sequence shown here is derived from an EMBL/GenBank/DDBJ whole genome shotgun (WGS) entry which is preliminary data.</text>
</comment>
<evidence type="ECO:0000313" key="2">
    <source>
        <dbReference type="EMBL" id="CCE34084.1"/>
    </source>
</evidence>
<evidence type="ECO:0000313" key="3">
    <source>
        <dbReference type="Proteomes" id="UP000016801"/>
    </source>
</evidence>
<gene>
    <name evidence="2" type="ORF">CPUR_08016</name>
</gene>
<dbReference type="PANTHER" id="PTHR33481">
    <property type="entry name" value="REVERSE TRANSCRIPTASE"/>
    <property type="match status" value="1"/>
</dbReference>
<dbReference type="OrthoDB" id="4842715at2759"/>